<dbReference type="KEGG" id="pxv:FXF36_15395"/>
<dbReference type="EMBL" id="CP043029">
    <property type="protein sequence ID" value="QFJ56301.1"/>
    <property type="molecule type" value="Genomic_DNA"/>
</dbReference>
<dbReference type="AlphaFoldDB" id="A0A5P6VW96"/>
<dbReference type="Pfam" id="PF04230">
    <property type="entry name" value="PS_pyruv_trans"/>
    <property type="match status" value="1"/>
</dbReference>
<sequence length="173" mass="20068">MQILQHSYVSNSCYYKNVYLNEEVMKVGIITFHRAVNYGAVLQAYALQYAVEKLGHKAEILDYRCEEVDRAASPLLGFRKGEGFKTATKKLIFRTRKNVSFNSFMKNYIHLSKKAVTHEDLVKLSKEYDSFFTGSDQVWNYGCAGNDKAFFLDFVDEGKRKRLCCKLWNREAV</sequence>
<dbReference type="InterPro" id="IPR007345">
    <property type="entry name" value="Polysacch_pyruvyl_Trfase"/>
</dbReference>
<dbReference type="GO" id="GO:0016740">
    <property type="term" value="F:transferase activity"/>
    <property type="evidence" value="ECO:0007669"/>
    <property type="project" value="UniProtKB-KW"/>
</dbReference>
<feature type="domain" description="Polysaccharide pyruvyl transferase" evidence="1">
    <location>
        <begin position="37"/>
        <end position="163"/>
    </location>
</feature>
<gene>
    <name evidence="2" type="ORF">FXF36_15395</name>
</gene>
<dbReference type="Proteomes" id="UP000327030">
    <property type="component" value="Plasmid pNP95"/>
</dbReference>
<dbReference type="OrthoDB" id="9799278at2"/>
<evidence type="ECO:0000313" key="2">
    <source>
        <dbReference type="EMBL" id="QFJ56301.1"/>
    </source>
</evidence>
<organism evidence="2 3">
    <name type="scientific">Pseudobutyrivibrio xylanivorans</name>
    <dbReference type="NCBI Taxonomy" id="185007"/>
    <lineage>
        <taxon>Bacteria</taxon>
        <taxon>Bacillati</taxon>
        <taxon>Bacillota</taxon>
        <taxon>Clostridia</taxon>
        <taxon>Lachnospirales</taxon>
        <taxon>Lachnospiraceae</taxon>
        <taxon>Pseudobutyrivibrio</taxon>
    </lineage>
</organism>
<name>A0A5P6VW96_PSEXY</name>
<accession>A0A5P6VW96</accession>
<evidence type="ECO:0000313" key="3">
    <source>
        <dbReference type="Proteomes" id="UP000327030"/>
    </source>
</evidence>
<keyword evidence="2" id="KW-0808">Transferase</keyword>
<evidence type="ECO:0000259" key="1">
    <source>
        <dbReference type="Pfam" id="PF04230"/>
    </source>
</evidence>
<protein>
    <submittedName>
        <fullName evidence="2">Polysaccharide pyruvyl transferase family protein</fullName>
    </submittedName>
</protein>
<keyword evidence="2" id="KW-0614">Plasmid</keyword>
<proteinExistence type="predicted"/>
<geneLocation type="plasmid" evidence="3">
    <name>pnp95</name>
</geneLocation>
<reference evidence="3" key="1">
    <citation type="submission" date="2019-08" db="EMBL/GenBank/DDBJ databases">
        <title>Complete Genome Sequence of the Polysaccharide-Degrading Rumen Bacterium Pseudobutyrivibrio xylanivorans MA3014.</title>
        <authorList>
            <person name="Palevich N."/>
            <person name="Maclean P.H."/>
            <person name="Kelly W.J."/>
            <person name="Leahy S.C."/>
            <person name="Rakonjac J."/>
            <person name="Attwood G.T."/>
        </authorList>
    </citation>
    <scope>NUCLEOTIDE SEQUENCE [LARGE SCALE GENOMIC DNA]</scope>
    <source>
        <strain evidence="3">MA3014</strain>
        <plasmid evidence="3">pnp95</plasmid>
    </source>
</reference>